<dbReference type="AlphaFoldDB" id="A0A5C5VGA4"/>
<evidence type="ECO:0000313" key="3">
    <source>
        <dbReference type="Proteomes" id="UP000316714"/>
    </source>
</evidence>
<feature type="compositionally biased region" description="Basic and acidic residues" evidence="1">
    <location>
        <begin position="8"/>
        <end position="19"/>
    </location>
</feature>
<dbReference type="EMBL" id="SIHJ01000001">
    <property type="protein sequence ID" value="TWT37708.1"/>
    <property type="molecule type" value="Genomic_DNA"/>
</dbReference>
<keyword evidence="3" id="KW-1185">Reference proteome</keyword>
<comment type="caution">
    <text evidence="2">The sequence shown here is derived from an EMBL/GenBank/DDBJ whole genome shotgun (WGS) entry which is preliminary data.</text>
</comment>
<organism evidence="2 3">
    <name type="scientific">Posidoniimonas corsicana</name>
    <dbReference type="NCBI Taxonomy" id="1938618"/>
    <lineage>
        <taxon>Bacteria</taxon>
        <taxon>Pseudomonadati</taxon>
        <taxon>Planctomycetota</taxon>
        <taxon>Planctomycetia</taxon>
        <taxon>Pirellulales</taxon>
        <taxon>Lacipirellulaceae</taxon>
        <taxon>Posidoniimonas</taxon>
    </lineage>
</organism>
<protein>
    <recommendedName>
        <fullName evidence="4">Response regulatory domain-containing protein</fullName>
    </recommendedName>
</protein>
<evidence type="ECO:0008006" key="4">
    <source>
        <dbReference type="Google" id="ProtNLM"/>
    </source>
</evidence>
<dbReference type="InterPro" id="IPR011006">
    <property type="entry name" value="CheY-like_superfamily"/>
</dbReference>
<proteinExistence type="predicted"/>
<dbReference type="Proteomes" id="UP000316714">
    <property type="component" value="Unassembled WGS sequence"/>
</dbReference>
<reference evidence="2 3" key="1">
    <citation type="submission" date="2019-02" db="EMBL/GenBank/DDBJ databases">
        <title>Deep-cultivation of Planctomycetes and their phenomic and genomic characterization uncovers novel biology.</title>
        <authorList>
            <person name="Wiegand S."/>
            <person name="Jogler M."/>
            <person name="Boedeker C."/>
            <person name="Pinto D."/>
            <person name="Vollmers J."/>
            <person name="Rivas-Marin E."/>
            <person name="Kohn T."/>
            <person name="Peeters S.H."/>
            <person name="Heuer A."/>
            <person name="Rast P."/>
            <person name="Oberbeckmann S."/>
            <person name="Bunk B."/>
            <person name="Jeske O."/>
            <person name="Meyerdierks A."/>
            <person name="Storesund J.E."/>
            <person name="Kallscheuer N."/>
            <person name="Luecker S."/>
            <person name="Lage O.M."/>
            <person name="Pohl T."/>
            <person name="Merkel B.J."/>
            <person name="Hornburger P."/>
            <person name="Mueller R.-W."/>
            <person name="Bruemmer F."/>
            <person name="Labrenz M."/>
            <person name="Spormann A.M."/>
            <person name="Op Den Camp H."/>
            <person name="Overmann J."/>
            <person name="Amann R."/>
            <person name="Jetten M.S.M."/>
            <person name="Mascher T."/>
            <person name="Medema M.H."/>
            <person name="Devos D.P."/>
            <person name="Kaster A.-K."/>
            <person name="Ovreas L."/>
            <person name="Rohde M."/>
            <person name="Galperin M.Y."/>
            <person name="Jogler C."/>
        </authorList>
    </citation>
    <scope>NUCLEOTIDE SEQUENCE [LARGE SCALE GENOMIC DNA]</scope>
    <source>
        <strain evidence="2 3">KOR34</strain>
    </source>
</reference>
<gene>
    <name evidence="2" type="ORF">KOR34_26700</name>
</gene>
<accession>A0A5C5VGA4</accession>
<evidence type="ECO:0000313" key="2">
    <source>
        <dbReference type="EMBL" id="TWT37708.1"/>
    </source>
</evidence>
<feature type="region of interest" description="Disordered" evidence="1">
    <location>
        <begin position="1"/>
        <end position="22"/>
    </location>
</feature>
<name>A0A5C5VGA4_9BACT</name>
<evidence type="ECO:0000256" key="1">
    <source>
        <dbReference type="SAM" id="MobiDB-lite"/>
    </source>
</evidence>
<sequence length="162" mass="17613">MSPLQTAHDAKRTSAEGRRSARRRSAGFAGKCLLVSKEEAFLEGMKRAASGAGWDCATSMSARDSLRRAFLHCFGLAIVDIDPSAQRQLLADLFRILKSGSGGLVIAYDRNAEPDSELWARQNGAWLYVPGAAEWDSLSVACAEARRLQERTTNRDTLGAPV</sequence>
<dbReference type="SUPFAM" id="SSF52172">
    <property type="entry name" value="CheY-like"/>
    <property type="match status" value="1"/>
</dbReference>